<reference evidence="5" key="1">
    <citation type="journal article" date="2019" name="Int. J. Syst. Evol. Microbiol.">
        <title>The Global Catalogue of Microorganisms (GCM) 10K type strain sequencing project: providing services to taxonomists for standard genome sequencing and annotation.</title>
        <authorList>
            <consortium name="The Broad Institute Genomics Platform"/>
            <consortium name="The Broad Institute Genome Sequencing Center for Infectious Disease"/>
            <person name="Wu L."/>
            <person name="Ma J."/>
        </authorList>
    </citation>
    <scope>NUCLEOTIDE SEQUENCE [LARGE SCALE GENOMIC DNA]</scope>
    <source>
        <strain evidence="5">JCM 3369</strain>
    </source>
</reference>
<evidence type="ECO:0000256" key="2">
    <source>
        <dbReference type="ARBA" id="ARBA00023033"/>
    </source>
</evidence>
<dbReference type="EMBL" id="JBHSXS010000021">
    <property type="protein sequence ID" value="MFC6883678.1"/>
    <property type="molecule type" value="Genomic_DNA"/>
</dbReference>
<dbReference type="RefSeq" id="WP_160826701.1">
    <property type="nucleotide sequence ID" value="NZ_JBHSXS010000021.1"/>
</dbReference>
<dbReference type="InterPro" id="IPR050493">
    <property type="entry name" value="FAD-dep_Monooxygenase_BioMet"/>
</dbReference>
<dbReference type="Pfam" id="PF01494">
    <property type="entry name" value="FAD_binding_3"/>
    <property type="match status" value="1"/>
</dbReference>
<comment type="caution">
    <text evidence="4">The sequence shown here is derived from an EMBL/GenBank/DDBJ whole genome shotgun (WGS) entry which is preliminary data.</text>
</comment>
<keyword evidence="1" id="KW-0560">Oxidoreductase</keyword>
<feature type="domain" description="FAD-binding" evidence="3">
    <location>
        <begin position="6"/>
        <end position="348"/>
    </location>
</feature>
<proteinExistence type="predicted"/>
<sequence length="403" mass="42272">MAERLTATVVGGGIAGLASATALLQAGWNVTVLERAPAFTEVGAGVAFTRNGMAALEALGADGLVRAAGHMVHTAGAQDTRGRWIMRLPEAPIEQDPTAWVCSIHRQRLHAVLLGTAEGAELLNGARVTAVEPGEPGAAPARVTWTSDQGGGTVESDLVVAADGVHSAVRGCLFPGVRARYAGATSWRAVIEDTAVIDDRYIAIWGPGAEFGALRVSATEVYWYGYFLSPPNAVFDDEVATARAMFADWPRAVTATLAATRPSELMRHDVHHLPQGLPSYTRGRVVMVGDAAHAIMPTVGQGVATSLEDAACVGRLIAAPAAQAKALGPALAAYDRARRPRCRKIARQAIMVGRVASHLGGGRRQSVRNALLRSVPAGRLANVFAAELVNWTPPPPTSQLPHP</sequence>
<evidence type="ECO:0000313" key="5">
    <source>
        <dbReference type="Proteomes" id="UP001596380"/>
    </source>
</evidence>
<dbReference type="SUPFAM" id="SSF51905">
    <property type="entry name" value="FAD/NAD(P)-binding domain"/>
    <property type="match status" value="1"/>
</dbReference>
<dbReference type="Proteomes" id="UP001596380">
    <property type="component" value="Unassembled WGS sequence"/>
</dbReference>
<keyword evidence="5" id="KW-1185">Reference proteome</keyword>
<accession>A0ABW2CRJ9</accession>
<evidence type="ECO:0000259" key="3">
    <source>
        <dbReference type="Pfam" id="PF01494"/>
    </source>
</evidence>
<keyword evidence="2 4" id="KW-0503">Monooxygenase</keyword>
<dbReference type="PANTHER" id="PTHR13789">
    <property type="entry name" value="MONOOXYGENASE"/>
    <property type="match status" value="1"/>
</dbReference>
<dbReference type="PRINTS" id="PR00420">
    <property type="entry name" value="RNGMNOXGNASE"/>
</dbReference>
<protein>
    <submittedName>
        <fullName evidence="4">FAD-dependent monooxygenase</fullName>
    </submittedName>
</protein>
<organism evidence="4 5">
    <name type="scientific">Actinomadura yumaensis</name>
    <dbReference type="NCBI Taxonomy" id="111807"/>
    <lineage>
        <taxon>Bacteria</taxon>
        <taxon>Bacillati</taxon>
        <taxon>Actinomycetota</taxon>
        <taxon>Actinomycetes</taxon>
        <taxon>Streptosporangiales</taxon>
        <taxon>Thermomonosporaceae</taxon>
        <taxon>Actinomadura</taxon>
    </lineage>
</organism>
<dbReference type="Gene3D" id="3.50.50.60">
    <property type="entry name" value="FAD/NAD(P)-binding domain"/>
    <property type="match status" value="1"/>
</dbReference>
<evidence type="ECO:0000313" key="4">
    <source>
        <dbReference type="EMBL" id="MFC6883678.1"/>
    </source>
</evidence>
<dbReference type="PANTHER" id="PTHR13789:SF309">
    <property type="entry name" value="PUTATIVE (AFU_ORTHOLOGUE AFUA_6G14510)-RELATED"/>
    <property type="match status" value="1"/>
</dbReference>
<evidence type="ECO:0000256" key="1">
    <source>
        <dbReference type="ARBA" id="ARBA00023002"/>
    </source>
</evidence>
<dbReference type="InterPro" id="IPR002938">
    <property type="entry name" value="FAD-bd"/>
</dbReference>
<dbReference type="InterPro" id="IPR036188">
    <property type="entry name" value="FAD/NAD-bd_sf"/>
</dbReference>
<gene>
    <name evidence="4" type="ORF">ACFQKB_28245</name>
</gene>
<dbReference type="GO" id="GO:0004497">
    <property type="term" value="F:monooxygenase activity"/>
    <property type="evidence" value="ECO:0007669"/>
    <property type="project" value="UniProtKB-KW"/>
</dbReference>
<name>A0ABW2CRJ9_9ACTN</name>